<reference evidence="7 8" key="1">
    <citation type="submission" date="2018-08" db="EMBL/GenBank/DDBJ databases">
        <title>A genome reference for cultivated species of the human gut microbiota.</title>
        <authorList>
            <person name="Zou Y."/>
            <person name="Xue W."/>
            <person name="Luo G."/>
        </authorList>
    </citation>
    <scope>NUCLEOTIDE SEQUENCE [LARGE SCALE GENOMIC DNA]</scope>
    <source>
        <strain evidence="7 8">AF14-32</strain>
    </source>
</reference>
<proteinExistence type="inferred from homology"/>
<dbReference type="InterPro" id="IPR000743">
    <property type="entry name" value="Glyco_hydro_28"/>
</dbReference>
<dbReference type="InterPro" id="IPR006626">
    <property type="entry name" value="PbH1"/>
</dbReference>
<dbReference type="Pfam" id="PF12708">
    <property type="entry name" value="Pect-lyase_RHGA_epim"/>
    <property type="match status" value="1"/>
</dbReference>
<evidence type="ECO:0000259" key="6">
    <source>
        <dbReference type="Pfam" id="PF12708"/>
    </source>
</evidence>
<protein>
    <recommendedName>
        <fullName evidence="6">Rhamnogalacturonase A/B/Epimerase-like pectate lyase domain-containing protein</fullName>
    </recommendedName>
</protein>
<comment type="caution">
    <text evidence="7">The sequence shown here is derived from an EMBL/GenBank/DDBJ whole genome shotgun (WGS) entry which is preliminary data.</text>
</comment>
<evidence type="ECO:0000313" key="7">
    <source>
        <dbReference type="EMBL" id="RGV54582.1"/>
    </source>
</evidence>
<feature type="domain" description="Rhamnogalacturonase A/B/Epimerase-like pectate lyase" evidence="6">
    <location>
        <begin position="25"/>
        <end position="80"/>
    </location>
</feature>
<dbReference type="InterPro" id="IPR011050">
    <property type="entry name" value="Pectin_lyase_fold/virulence"/>
</dbReference>
<dbReference type="SMART" id="SM00710">
    <property type="entry name" value="PbH1"/>
    <property type="match status" value="6"/>
</dbReference>
<dbReference type="Pfam" id="PF00295">
    <property type="entry name" value="Glyco_hydro_28"/>
    <property type="match status" value="1"/>
</dbReference>
<sequence length="484" mass="53610">MACFKHILLFLLLLCGSAAWGQRVYNITDYGAISDTTQLSTVAIQKAIDDCAAHGGGTVWVPAGNYLSGTVLLKSYVNLHLDAGATIYASRRIEDFSNLARKVGAADNAEAEMLIGAVNARDISITGQGVLNCRAVRTGYRREPKTEVTDSITAREIVNAGRYGVDYQSKFRKVPPCPGAINFTGCTNVHIRDIQVIESSFWSVHLQWCDRVYVDGVYIQSNSHNGVNADGLDIDGCSNVMVSNCRIDTGDDALCLKTTRQNGKTQSCRYITISNCILTSSSAALKIGTESHADFEYITVSNCAISRANRGLNIILRDGGNVRNVIFSNLTINTVRKETFWWGNGDPVWFTIQKRGDIPSAGSIENITLSNITACGQSGIRMEGFSSRMKTIRLRDVQLFMEPEDAVDKRSRNGFLFYGIDELSLVDCQVRWNKEKPEATWESAYLFREIDDLSLIRVKGEKAPGSNYEAFRYEDCKRISTDKH</sequence>
<evidence type="ECO:0000256" key="5">
    <source>
        <dbReference type="SAM" id="SignalP"/>
    </source>
</evidence>
<organism evidence="7 8">
    <name type="scientific">Bacteroides intestinalis</name>
    <dbReference type="NCBI Taxonomy" id="329854"/>
    <lineage>
        <taxon>Bacteria</taxon>
        <taxon>Pseudomonadati</taxon>
        <taxon>Bacteroidota</taxon>
        <taxon>Bacteroidia</taxon>
        <taxon>Bacteroidales</taxon>
        <taxon>Bacteroidaceae</taxon>
        <taxon>Bacteroides</taxon>
    </lineage>
</organism>
<evidence type="ECO:0000313" key="8">
    <source>
        <dbReference type="Proteomes" id="UP000283850"/>
    </source>
</evidence>
<accession>A0A412YAU1</accession>
<dbReference type="EMBL" id="QRZF01000005">
    <property type="protein sequence ID" value="RGV54582.1"/>
    <property type="molecule type" value="Genomic_DNA"/>
</dbReference>
<keyword evidence="2 4" id="KW-0378">Hydrolase</keyword>
<evidence type="ECO:0000256" key="3">
    <source>
        <dbReference type="ARBA" id="ARBA00023295"/>
    </source>
</evidence>
<dbReference type="InterPro" id="IPR012334">
    <property type="entry name" value="Pectin_lyas_fold"/>
</dbReference>
<comment type="similarity">
    <text evidence="1 4">Belongs to the glycosyl hydrolase 28 family.</text>
</comment>
<dbReference type="RefSeq" id="WP_022393422.1">
    <property type="nucleotide sequence ID" value="NZ_QRZF01000005.1"/>
</dbReference>
<name>A0A412YAU1_9BACE</name>
<dbReference type="PANTHER" id="PTHR31339:SF0">
    <property type="entry name" value="PECTIN LYASE-LIKE SUPERFAMILY PROTEIN"/>
    <property type="match status" value="1"/>
</dbReference>
<dbReference type="GO" id="GO:0005975">
    <property type="term" value="P:carbohydrate metabolic process"/>
    <property type="evidence" value="ECO:0007669"/>
    <property type="project" value="InterPro"/>
</dbReference>
<evidence type="ECO:0000256" key="1">
    <source>
        <dbReference type="ARBA" id="ARBA00008834"/>
    </source>
</evidence>
<keyword evidence="3 4" id="KW-0326">Glycosidase</keyword>
<evidence type="ECO:0000256" key="2">
    <source>
        <dbReference type="ARBA" id="ARBA00022801"/>
    </source>
</evidence>
<dbReference type="AlphaFoldDB" id="A0A412YAU1"/>
<dbReference type="PANTHER" id="PTHR31339">
    <property type="entry name" value="PECTIN LYASE-RELATED"/>
    <property type="match status" value="1"/>
</dbReference>
<dbReference type="InterPro" id="IPR051801">
    <property type="entry name" value="GH28_Enzymes"/>
</dbReference>
<gene>
    <name evidence="7" type="ORF">DWW10_08695</name>
</gene>
<keyword evidence="5" id="KW-0732">Signal</keyword>
<feature type="chain" id="PRO_5019092304" description="Rhamnogalacturonase A/B/Epimerase-like pectate lyase domain-containing protein" evidence="5">
    <location>
        <begin position="22"/>
        <end position="484"/>
    </location>
</feature>
<evidence type="ECO:0000256" key="4">
    <source>
        <dbReference type="RuleBase" id="RU361169"/>
    </source>
</evidence>
<dbReference type="Proteomes" id="UP000283850">
    <property type="component" value="Unassembled WGS sequence"/>
</dbReference>
<dbReference type="InterPro" id="IPR024535">
    <property type="entry name" value="RHGA/B-epi-like_pectate_lyase"/>
</dbReference>
<dbReference type="SUPFAM" id="SSF51126">
    <property type="entry name" value="Pectin lyase-like"/>
    <property type="match status" value="1"/>
</dbReference>
<feature type="signal peptide" evidence="5">
    <location>
        <begin position="1"/>
        <end position="21"/>
    </location>
</feature>
<dbReference type="Gene3D" id="2.160.20.10">
    <property type="entry name" value="Single-stranded right-handed beta-helix, Pectin lyase-like"/>
    <property type="match status" value="1"/>
</dbReference>
<dbReference type="GO" id="GO:0004650">
    <property type="term" value="F:polygalacturonase activity"/>
    <property type="evidence" value="ECO:0007669"/>
    <property type="project" value="InterPro"/>
</dbReference>